<accession>K0SLJ7</accession>
<feature type="region of interest" description="Disordered" evidence="1">
    <location>
        <begin position="47"/>
        <end position="124"/>
    </location>
</feature>
<name>K0SLJ7_THAOC</name>
<dbReference type="Proteomes" id="UP000266841">
    <property type="component" value="Unassembled WGS sequence"/>
</dbReference>
<evidence type="ECO:0000256" key="1">
    <source>
        <dbReference type="SAM" id="MobiDB-lite"/>
    </source>
</evidence>
<keyword evidence="3" id="KW-1185">Reference proteome</keyword>
<proteinExistence type="predicted"/>
<protein>
    <submittedName>
        <fullName evidence="2">Uncharacterized protein</fullName>
    </submittedName>
</protein>
<feature type="compositionally biased region" description="Basic and acidic residues" evidence="1">
    <location>
        <begin position="82"/>
        <end position="91"/>
    </location>
</feature>
<reference evidence="2 3" key="1">
    <citation type="journal article" date="2012" name="Genome Biol.">
        <title>Genome and low-iron response of an oceanic diatom adapted to chronic iron limitation.</title>
        <authorList>
            <person name="Lommer M."/>
            <person name="Specht M."/>
            <person name="Roy A.S."/>
            <person name="Kraemer L."/>
            <person name="Andreson R."/>
            <person name="Gutowska M.A."/>
            <person name="Wolf J."/>
            <person name="Bergner S.V."/>
            <person name="Schilhabel M.B."/>
            <person name="Klostermeier U.C."/>
            <person name="Beiko R.G."/>
            <person name="Rosenstiel P."/>
            <person name="Hippler M."/>
            <person name="Laroche J."/>
        </authorList>
    </citation>
    <scope>NUCLEOTIDE SEQUENCE [LARGE SCALE GENOMIC DNA]</scope>
    <source>
        <strain evidence="2 3">CCMP1005</strain>
    </source>
</reference>
<dbReference type="EMBL" id="AGNL01015226">
    <property type="protein sequence ID" value="EJK66175.1"/>
    <property type="molecule type" value="Genomic_DNA"/>
</dbReference>
<feature type="non-terminal residue" evidence="2">
    <location>
        <position position="1"/>
    </location>
</feature>
<gene>
    <name evidence="2" type="ORF">THAOC_12916</name>
</gene>
<comment type="caution">
    <text evidence="2">The sequence shown here is derived from an EMBL/GenBank/DDBJ whole genome shotgun (WGS) entry which is preliminary data.</text>
</comment>
<feature type="compositionally biased region" description="Basic and acidic residues" evidence="1">
    <location>
        <begin position="47"/>
        <end position="56"/>
    </location>
</feature>
<evidence type="ECO:0000313" key="2">
    <source>
        <dbReference type="EMBL" id="EJK66175.1"/>
    </source>
</evidence>
<organism evidence="2 3">
    <name type="scientific">Thalassiosira oceanica</name>
    <name type="common">Marine diatom</name>
    <dbReference type="NCBI Taxonomy" id="159749"/>
    <lineage>
        <taxon>Eukaryota</taxon>
        <taxon>Sar</taxon>
        <taxon>Stramenopiles</taxon>
        <taxon>Ochrophyta</taxon>
        <taxon>Bacillariophyta</taxon>
        <taxon>Coscinodiscophyceae</taxon>
        <taxon>Thalassiosirophycidae</taxon>
        <taxon>Thalassiosirales</taxon>
        <taxon>Thalassiosiraceae</taxon>
        <taxon>Thalassiosira</taxon>
    </lineage>
</organism>
<sequence length="541" mass="60553">GCFIGRAAGAAPRSVGCSVCEPALLTHRPIQIWEQVHIRTLRAGEKVPERGRHAEGGEAVPPLSDPYNDGKLSVRPQVQVHPRRERDELRVHQQHHVRASPQAEEEGLRHHHPSRPAVPPHHQLDHAVEPAPCKLVWNSAPVFPGSGNADCELASLARVAGTRRASGGGISSYSNIVAKNNPQVAFTEVHKLGIVLHMRSTNDAHVDFTYAPVNYLHEQPCMMIQARYYRLLDPRRLTRNAVTISDYLAEVSYETYRDRARSPDDTFICAHELAFDSKCKDRILIVRFVRWFNATVTTTPRGGKRLVTKKDDLWQTDDKSGALFLMPLSNSTFSQNLPPISPYVAMQPVDDLDESHLLIRCILESRIEALVRSQGIAYQRIGEDLDMLEQRFNTLSENMKRWMWPTTSNFLHFSKKKEDQHLAVYDPPPAVGTDETIPKIWKTFMTNISHTESPGALGGGGGVEELDSPNRLSVFGSLTSKVLTIDDGKPLLSGTTHEDDILNMSPVELVAEETWREILLKDQPDGPFQRAFRARSLGIPA</sequence>
<evidence type="ECO:0000313" key="3">
    <source>
        <dbReference type="Proteomes" id="UP000266841"/>
    </source>
</evidence>
<dbReference type="AlphaFoldDB" id="K0SLJ7"/>